<proteinExistence type="predicted"/>
<dbReference type="PROSITE" id="PS00463">
    <property type="entry name" value="ZN2_CY6_FUNGAL_1"/>
    <property type="match status" value="1"/>
</dbReference>
<dbReference type="GO" id="GO:0005634">
    <property type="term" value="C:nucleus"/>
    <property type="evidence" value="ECO:0007669"/>
    <property type="project" value="UniProtKB-SubCell"/>
</dbReference>
<feature type="coiled-coil region" evidence="8">
    <location>
        <begin position="57"/>
        <end position="84"/>
    </location>
</feature>
<dbReference type="GO" id="GO:0006351">
    <property type="term" value="P:DNA-templated transcription"/>
    <property type="evidence" value="ECO:0007669"/>
    <property type="project" value="InterPro"/>
</dbReference>
<organism evidence="12">
    <name type="scientific">Candida tenuis (strain ATCC 10573 / BCRC 21748 / CBS 615 / JCM 9827 / NBRC 10315 / NRRL Y-1498 / VKM Y-70)</name>
    <name type="common">Yeast</name>
    <name type="synonym">Yamadazyma tenuis</name>
    <dbReference type="NCBI Taxonomy" id="590646"/>
    <lineage>
        <taxon>Eukaryota</taxon>
        <taxon>Fungi</taxon>
        <taxon>Dikarya</taxon>
        <taxon>Ascomycota</taxon>
        <taxon>Saccharomycotina</taxon>
        <taxon>Pichiomycetes</taxon>
        <taxon>Debaryomycetaceae</taxon>
        <taxon>Yamadazyma</taxon>
    </lineage>
</organism>
<name>G3BDW9_CANTC</name>
<gene>
    <name evidence="11" type="ORF">CANTEDRAFT_136883</name>
</gene>
<evidence type="ECO:0000256" key="8">
    <source>
        <dbReference type="SAM" id="Coils"/>
    </source>
</evidence>
<dbReference type="RefSeq" id="XP_006689615.1">
    <property type="nucleotide sequence ID" value="XM_006689552.1"/>
</dbReference>
<dbReference type="CDD" id="cd00067">
    <property type="entry name" value="GAL4"/>
    <property type="match status" value="1"/>
</dbReference>
<keyword evidence="9" id="KW-1133">Transmembrane helix</keyword>
<feature type="transmembrane region" description="Helical" evidence="9">
    <location>
        <begin position="500"/>
        <end position="523"/>
    </location>
</feature>
<keyword evidence="7" id="KW-0539">Nucleus</keyword>
<keyword evidence="8" id="KW-0175">Coiled coil</keyword>
<keyword evidence="12" id="KW-1185">Reference proteome</keyword>
<dbReference type="GO" id="GO:0043565">
    <property type="term" value="F:sequence-specific DNA binding"/>
    <property type="evidence" value="ECO:0007669"/>
    <property type="project" value="TreeGrafter"/>
</dbReference>
<dbReference type="InterPro" id="IPR052202">
    <property type="entry name" value="Yeast_MetPath_Reg"/>
</dbReference>
<comment type="subcellular location">
    <subcellularLocation>
        <location evidence="1">Nucleus</location>
    </subcellularLocation>
</comment>
<evidence type="ECO:0000313" key="12">
    <source>
        <dbReference type="Proteomes" id="UP000000707"/>
    </source>
</evidence>
<dbReference type="PANTHER" id="PTHR47782:SF12">
    <property type="entry name" value="ZN(II)2CYS6 TRANSCRIPTION FACTOR (EUROFUNG)"/>
    <property type="match status" value="1"/>
</dbReference>
<evidence type="ECO:0000256" key="2">
    <source>
        <dbReference type="ARBA" id="ARBA00022723"/>
    </source>
</evidence>
<dbReference type="InterPro" id="IPR001138">
    <property type="entry name" value="Zn2Cys6_DnaBD"/>
</dbReference>
<dbReference type="Gene3D" id="4.10.240.10">
    <property type="entry name" value="Zn(2)-C6 fungal-type DNA-binding domain"/>
    <property type="match status" value="1"/>
</dbReference>
<keyword evidence="3" id="KW-0862">Zinc</keyword>
<evidence type="ECO:0000256" key="4">
    <source>
        <dbReference type="ARBA" id="ARBA00023015"/>
    </source>
</evidence>
<dbReference type="PANTHER" id="PTHR47782">
    <property type="entry name" value="ZN(II)2CYS6 TRANSCRIPTION FACTOR (EUROFUNG)-RELATED"/>
    <property type="match status" value="1"/>
</dbReference>
<keyword evidence="9" id="KW-0472">Membrane</keyword>
<feature type="domain" description="Zn(2)-C6 fungal-type" evidence="10">
    <location>
        <begin position="15"/>
        <end position="45"/>
    </location>
</feature>
<dbReference type="InterPro" id="IPR007219">
    <property type="entry name" value="XnlR_reg_dom"/>
</dbReference>
<dbReference type="OrthoDB" id="3364175at2759"/>
<evidence type="ECO:0000256" key="6">
    <source>
        <dbReference type="ARBA" id="ARBA00023163"/>
    </source>
</evidence>
<evidence type="ECO:0000256" key="7">
    <source>
        <dbReference type="ARBA" id="ARBA00023242"/>
    </source>
</evidence>
<sequence>MEPEGQTKKRRVLAACVKCKSRKKKCDGKLPSCSVCQSLGIPCVYSETNLQVYQTSMIQQIDKINQLEDSMRSLNEELAMLKSGILNSQVNESTNYQEKLQAQAFVDPLLALVKHPPSESLYIGPSAVISKVHAIRKILTNDKDIIKNPLYQIKHKPIEEVREYPPAKGTEDLFVECYLTFSRNRYHFIEKSDVTKIFSKTPLTRDKWETFVTYIVLANGCRMAELAKLAMSPSPKFYFEKAFEMLGQLPVLNPMQQIQVCMSLALYLHYSYDYLNPFVMNVWELSGMAIRKMVQLGYHKARPIDLKTCIQVELEKRLFWSVYAFDRLLTLSLGRPASLPDSEIEVPFPLSLESVDEFSNELILQWQQQQESEADFKLPVTSITYLVETCRVRAIESRINNFAYGEKSQDQEDFNTINNSLEAWISNVPSRKEFSEGLRNEVPFDYLLLLYHRAKLFLLLPKITSSVKTDVANRHSILLQTLTASGGICKAFKKIQRDSIFGFSTFSLHTIFLAGVTLIYCIWAMERPPYIKAHNDLRACSNLLYSFSERASEAEIYRVLFENLAESILYNADVEEPTHEEEQLSNDNLDIQLITEDLFDDSRLDLNFTFDEDFWTKLDSKLTTKLT</sequence>
<evidence type="ECO:0000256" key="5">
    <source>
        <dbReference type="ARBA" id="ARBA00023125"/>
    </source>
</evidence>
<dbReference type="KEGG" id="cten:18250015"/>
<dbReference type="Proteomes" id="UP000000707">
    <property type="component" value="Unassembled WGS sequence"/>
</dbReference>
<dbReference type="CDD" id="cd12148">
    <property type="entry name" value="fungal_TF_MHR"/>
    <property type="match status" value="1"/>
</dbReference>
<dbReference type="SMART" id="SM00906">
    <property type="entry name" value="Fungal_trans"/>
    <property type="match status" value="1"/>
</dbReference>
<dbReference type="Pfam" id="PF00172">
    <property type="entry name" value="Zn_clus"/>
    <property type="match status" value="1"/>
</dbReference>
<dbReference type="GO" id="GO:0008270">
    <property type="term" value="F:zinc ion binding"/>
    <property type="evidence" value="ECO:0007669"/>
    <property type="project" value="InterPro"/>
</dbReference>
<dbReference type="EMBL" id="GL996528">
    <property type="protein sequence ID" value="EGV60401.1"/>
    <property type="molecule type" value="Genomic_DNA"/>
</dbReference>
<dbReference type="AlphaFoldDB" id="G3BDW9"/>
<reference evidence="11 12" key="1">
    <citation type="journal article" date="2011" name="Proc. Natl. Acad. Sci. U.S.A.">
        <title>Comparative genomics of xylose-fermenting fungi for enhanced biofuel production.</title>
        <authorList>
            <person name="Wohlbach D.J."/>
            <person name="Kuo A."/>
            <person name="Sato T.K."/>
            <person name="Potts K.M."/>
            <person name="Salamov A.A."/>
            <person name="LaButti K.M."/>
            <person name="Sun H."/>
            <person name="Clum A."/>
            <person name="Pangilinan J.L."/>
            <person name="Lindquist E.A."/>
            <person name="Lucas S."/>
            <person name="Lapidus A."/>
            <person name="Jin M."/>
            <person name="Gunawan C."/>
            <person name="Balan V."/>
            <person name="Dale B.E."/>
            <person name="Jeffries T.W."/>
            <person name="Zinkel R."/>
            <person name="Barry K.W."/>
            <person name="Grigoriev I.V."/>
            <person name="Gasch A.P."/>
        </authorList>
    </citation>
    <scope>NUCLEOTIDE SEQUENCE [LARGE SCALE GENOMIC DNA]</scope>
    <source>
        <strain evidence="12">ATCC 10573 / BCRC 21748 / CBS 615 / JCM 9827 / NBRC 10315 / NRRL Y-1498 / VKM Y-70</strain>
    </source>
</reference>
<dbReference type="HOGENOM" id="CLU_420395_0_0_1"/>
<protein>
    <recommendedName>
        <fullName evidence="10">Zn(2)-C6 fungal-type domain-containing protein</fullName>
    </recommendedName>
</protein>
<evidence type="ECO:0000313" key="11">
    <source>
        <dbReference type="EMBL" id="EGV60401.1"/>
    </source>
</evidence>
<keyword evidence="9" id="KW-0812">Transmembrane</keyword>
<dbReference type="Pfam" id="PF04082">
    <property type="entry name" value="Fungal_trans"/>
    <property type="match status" value="1"/>
</dbReference>
<accession>G3BDW9</accession>
<dbReference type="SUPFAM" id="SSF57701">
    <property type="entry name" value="Zn2/Cys6 DNA-binding domain"/>
    <property type="match status" value="1"/>
</dbReference>
<dbReference type="GO" id="GO:0045944">
    <property type="term" value="P:positive regulation of transcription by RNA polymerase II"/>
    <property type="evidence" value="ECO:0007669"/>
    <property type="project" value="TreeGrafter"/>
</dbReference>
<dbReference type="GeneID" id="18250015"/>
<dbReference type="SMART" id="SM00066">
    <property type="entry name" value="GAL4"/>
    <property type="match status" value="1"/>
</dbReference>
<evidence type="ECO:0000256" key="3">
    <source>
        <dbReference type="ARBA" id="ARBA00022833"/>
    </source>
</evidence>
<dbReference type="eggNOG" id="ENOG502QS9Q">
    <property type="taxonomic scope" value="Eukaryota"/>
</dbReference>
<dbReference type="PROSITE" id="PS50048">
    <property type="entry name" value="ZN2_CY6_FUNGAL_2"/>
    <property type="match status" value="1"/>
</dbReference>
<keyword evidence="4" id="KW-0805">Transcription regulation</keyword>
<keyword evidence="5" id="KW-0238">DNA-binding</keyword>
<keyword evidence="2" id="KW-0479">Metal-binding</keyword>
<evidence type="ECO:0000256" key="1">
    <source>
        <dbReference type="ARBA" id="ARBA00004123"/>
    </source>
</evidence>
<evidence type="ECO:0000256" key="9">
    <source>
        <dbReference type="SAM" id="Phobius"/>
    </source>
</evidence>
<dbReference type="InterPro" id="IPR036864">
    <property type="entry name" value="Zn2-C6_fun-type_DNA-bd_sf"/>
</dbReference>
<evidence type="ECO:0000259" key="10">
    <source>
        <dbReference type="PROSITE" id="PS50048"/>
    </source>
</evidence>
<keyword evidence="6" id="KW-0804">Transcription</keyword>
<dbReference type="GO" id="GO:0000981">
    <property type="term" value="F:DNA-binding transcription factor activity, RNA polymerase II-specific"/>
    <property type="evidence" value="ECO:0007669"/>
    <property type="project" value="InterPro"/>
</dbReference>